<sequence>MPGRPHKPTSPILPPRFNFSSPGKGSSTTNDPLLAALREPGGMNSPGADERSAEIAIATASHLPGLGVLDPALHANEASSSSLPIDPALHANEASSSSLPIDPANGPTRRASSKRPADSEEEHFLIVCTKERDVKKRALTGAERNRRYREKKKATLTEEEIARVRADNAERKRKNRALKKQQAESSTPQPQPQLPPPQPQVPPPQPQVPPPQPQ</sequence>
<accession>A0ACB8A695</accession>
<reference evidence="1" key="1">
    <citation type="journal article" date="2021" name="New Phytol.">
        <title>Evolutionary innovations through gain and loss of genes in the ectomycorrhizal Boletales.</title>
        <authorList>
            <person name="Wu G."/>
            <person name="Miyauchi S."/>
            <person name="Morin E."/>
            <person name="Kuo A."/>
            <person name="Drula E."/>
            <person name="Varga T."/>
            <person name="Kohler A."/>
            <person name="Feng B."/>
            <person name="Cao Y."/>
            <person name="Lipzen A."/>
            <person name="Daum C."/>
            <person name="Hundley H."/>
            <person name="Pangilinan J."/>
            <person name="Johnson J."/>
            <person name="Barry K."/>
            <person name="LaButti K."/>
            <person name="Ng V."/>
            <person name="Ahrendt S."/>
            <person name="Min B."/>
            <person name="Choi I.G."/>
            <person name="Park H."/>
            <person name="Plett J.M."/>
            <person name="Magnuson J."/>
            <person name="Spatafora J.W."/>
            <person name="Nagy L.G."/>
            <person name="Henrissat B."/>
            <person name="Grigoriev I.V."/>
            <person name="Yang Z.L."/>
            <person name="Xu J."/>
            <person name="Martin F.M."/>
        </authorList>
    </citation>
    <scope>NUCLEOTIDE SEQUENCE</scope>
    <source>
        <strain evidence="1">ATCC 28755</strain>
    </source>
</reference>
<organism evidence="1 2">
    <name type="scientific">Hygrophoropsis aurantiaca</name>
    <dbReference type="NCBI Taxonomy" id="72124"/>
    <lineage>
        <taxon>Eukaryota</taxon>
        <taxon>Fungi</taxon>
        <taxon>Dikarya</taxon>
        <taxon>Basidiomycota</taxon>
        <taxon>Agaricomycotina</taxon>
        <taxon>Agaricomycetes</taxon>
        <taxon>Agaricomycetidae</taxon>
        <taxon>Boletales</taxon>
        <taxon>Coniophorineae</taxon>
        <taxon>Hygrophoropsidaceae</taxon>
        <taxon>Hygrophoropsis</taxon>
    </lineage>
</organism>
<dbReference type="EMBL" id="MU267786">
    <property type="protein sequence ID" value="KAH7908976.1"/>
    <property type="molecule type" value="Genomic_DNA"/>
</dbReference>
<keyword evidence="2" id="KW-1185">Reference proteome</keyword>
<feature type="non-terminal residue" evidence="1">
    <location>
        <position position="214"/>
    </location>
</feature>
<evidence type="ECO:0000313" key="1">
    <source>
        <dbReference type="EMBL" id="KAH7908976.1"/>
    </source>
</evidence>
<proteinExistence type="predicted"/>
<comment type="caution">
    <text evidence="1">The sequence shown here is derived from an EMBL/GenBank/DDBJ whole genome shotgun (WGS) entry which is preliminary data.</text>
</comment>
<gene>
    <name evidence="1" type="ORF">BJ138DRAFT_1103049</name>
</gene>
<evidence type="ECO:0000313" key="2">
    <source>
        <dbReference type="Proteomes" id="UP000790377"/>
    </source>
</evidence>
<dbReference type="Proteomes" id="UP000790377">
    <property type="component" value="Unassembled WGS sequence"/>
</dbReference>
<name>A0ACB8A695_9AGAM</name>
<protein>
    <submittedName>
        <fullName evidence="1">Uncharacterized protein</fullName>
    </submittedName>
</protein>